<protein>
    <recommendedName>
        <fullName evidence="3">DNA methylase adenine-specific domain-containing protein</fullName>
    </recommendedName>
</protein>
<comment type="similarity">
    <text evidence="1">Belongs to the N(4)/N(6)-methyltransferase family.</text>
</comment>
<gene>
    <name evidence="4" type="ordered locus">Cpha266_2367</name>
</gene>
<feature type="coiled-coil region" evidence="2">
    <location>
        <begin position="100"/>
        <end position="148"/>
    </location>
</feature>
<dbReference type="HOGENOM" id="CLU_1346901_0_0_10"/>
<evidence type="ECO:0000256" key="2">
    <source>
        <dbReference type="SAM" id="Coils"/>
    </source>
</evidence>
<evidence type="ECO:0000256" key="1">
    <source>
        <dbReference type="ARBA" id="ARBA00006594"/>
    </source>
</evidence>
<evidence type="ECO:0000259" key="3">
    <source>
        <dbReference type="Pfam" id="PF02384"/>
    </source>
</evidence>
<proteinExistence type="inferred from homology"/>
<dbReference type="InterPro" id="IPR003356">
    <property type="entry name" value="DNA_methylase_A-5"/>
</dbReference>
<accession>A1BIX8</accession>
<name>A1BIX8_CHLPD</name>
<reference evidence="4 5" key="1">
    <citation type="submission" date="2006-12" db="EMBL/GenBank/DDBJ databases">
        <title>Complete sequence of Chlorobium phaeobacteroides DSM 266.</title>
        <authorList>
            <consortium name="US DOE Joint Genome Institute"/>
            <person name="Copeland A."/>
            <person name="Lucas S."/>
            <person name="Lapidus A."/>
            <person name="Barry K."/>
            <person name="Detter J.C."/>
            <person name="Glavina del Rio T."/>
            <person name="Hammon N."/>
            <person name="Israni S."/>
            <person name="Pitluck S."/>
            <person name="Goltsman E."/>
            <person name="Schmutz J."/>
            <person name="Larimer F."/>
            <person name="Land M."/>
            <person name="Hauser L."/>
            <person name="Mikhailova N."/>
            <person name="Li T."/>
            <person name="Overmann J."/>
            <person name="Bryant D.A."/>
            <person name="Richardson P."/>
        </authorList>
    </citation>
    <scope>NUCLEOTIDE SEQUENCE [LARGE SCALE GENOMIC DNA]</scope>
    <source>
        <strain evidence="4 5">DSM 266</strain>
    </source>
</reference>
<dbReference type="eggNOG" id="COG0286">
    <property type="taxonomic scope" value="Bacteria"/>
</dbReference>
<evidence type="ECO:0000313" key="4">
    <source>
        <dbReference type="EMBL" id="ABL66355.1"/>
    </source>
</evidence>
<dbReference type="InterPro" id="IPR029063">
    <property type="entry name" value="SAM-dependent_MTases_sf"/>
</dbReference>
<dbReference type="Proteomes" id="UP000008701">
    <property type="component" value="Chromosome"/>
</dbReference>
<keyword evidence="5" id="KW-1185">Reference proteome</keyword>
<dbReference type="Pfam" id="PF02384">
    <property type="entry name" value="N6_Mtase"/>
    <property type="match status" value="1"/>
</dbReference>
<evidence type="ECO:0000313" key="5">
    <source>
        <dbReference type="Proteomes" id="UP000008701"/>
    </source>
</evidence>
<dbReference type="STRING" id="290317.Cpha266_2367"/>
<dbReference type="SUPFAM" id="SSF53335">
    <property type="entry name" value="S-adenosyl-L-methionine-dependent methyltransferases"/>
    <property type="match status" value="1"/>
</dbReference>
<organism evidence="4 5">
    <name type="scientific">Chlorobium phaeobacteroides (strain DSM 266 / SMG 266 / 2430)</name>
    <dbReference type="NCBI Taxonomy" id="290317"/>
    <lineage>
        <taxon>Bacteria</taxon>
        <taxon>Pseudomonadati</taxon>
        <taxon>Chlorobiota</taxon>
        <taxon>Chlorobiia</taxon>
        <taxon>Chlorobiales</taxon>
        <taxon>Chlorobiaceae</taxon>
        <taxon>Chlorobium/Pelodictyon group</taxon>
        <taxon>Chlorobium</taxon>
    </lineage>
</organism>
<dbReference type="Gene3D" id="3.40.50.150">
    <property type="entry name" value="Vaccinia Virus protein VP39"/>
    <property type="match status" value="1"/>
</dbReference>
<dbReference type="AlphaFoldDB" id="A1BIX8"/>
<dbReference type="EMBL" id="CP000492">
    <property type="protein sequence ID" value="ABL66355.1"/>
    <property type="molecule type" value="Genomic_DNA"/>
</dbReference>
<dbReference type="GO" id="GO:0008170">
    <property type="term" value="F:N-methyltransferase activity"/>
    <property type="evidence" value="ECO:0007669"/>
    <property type="project" value="InterPro"/>
</dbReference>
<sequence length="203" mass="22709" precursor="true">MPEPLKSLIVSLPGGVFTAAGAGVKTNHLFFSKGQSTRKIWYYDLSSIKVGKKTPLTIKTFEEFFRLLPERPDSELSWTINMDERKQKAAEEACPFKEKATATSQKVAQLSERLKELKKTFARKSKVIEEAEKMIADLTREARTNAAKAKEIQDAVYDLKAVNPNKKADTDNHTPEDLLDIIETKGREIAEALAVLRIGLSIS</sequence>
<dbReference type="KEGG" id="cph:Cpha266_2367"/>
<dbReference type="GO" id="GO:0003677">
    <property type="term" value="F:DNA binding"/>
    <property type="evidence" value="ECO:0007669"/>
    <property type="project" value="InterPro"/>
</dbReference>
<feature type="domain" description="DNA methylase adenine-specific" evidence="3">
    <location>
        <begin position="9"/>
        <end position="86"/>
    </location>
</feature>
<keyword evidence="2" id="KW-0175">Coiled coil</keyword>